<dbReference type="AlphaFoldDB" id="A0A2R6C650"/>
<evidence type="ECO:0000313" key="3">
    <source>
        <dbReference type="EMBL" id="PSO06389.1"/>
    </source>
</evidence>
<dbReference type="Proteomes" id="UP000242015">
    <property type="component" value="Unassembled WGS sequence"/>
</dbReference>
<keyword evidence="2" id="KW-0812">Transmembrane</keyword>
<feature type="region of interest" description="Disordered" evidence="1">
    <location>
        <begin position="176"/>
        <end position="218"/>
    </location>
</feature>
<sequence>MFYVIPASQLSTFFSSGEKSGYMAYSTSNLSYYFFVVQKPDTTYYAYAVNQGSVGIYLSIVGSASWFTPGKAPSSDVVDTLLLPGQTFTADFKIIGNLALDIAALANQSLTWTVANSSTTIFSSTGFGLNGTDPYIFFPNQHGEFKLSATNTGSTPAFLVFFAPDTYYIKYQLTGSSGTTTTTTSTTSTTTTTHSTSTTKTTTTSFSPPPTTQIPPPPHATSSPLLYAVVVLAVAVAVLGFLLVRRR</sequence>
<organism evidence="3 4">
    <name type="scientific">Candidatus Marsarchaeota G2 archaeon BE_D</name>
    <dbReference type="NCBI Taxonomy" id="1978158"/>
    <lineage>
        <taxon>Archaea</taxon>
        <taxon>Candidatus Marsarchaeota</taxon>
        <taxon>Candidatus Marsarchaeota group 2</taxon>
    </lineage>
</organism>
<feature type="transmembrane region" description="Helical" evidence="2">
    <location>
        <begin position="225"/>
        <end position="244"/>
    </location>
</feature>
<gene>
    <name evidence="3" type="ORF">B9Q04_16300</name>
</gene>
<keyword evidence="2" id="KW-1133">Transmembrane helix</keyword>
<protein>
    <submittedName>
        <fullName evidence="3">Uncharacterized protein</fullName>
    </submittedName>
</protein>
<comment type="caution">
    <text evidence="3">The sequence shown here is derived from an EMBL/GenBank/DDBJ whole genome shotgun (WGS) entry which is preliminary data.</text>
</comment>
<name>A0A2R6C650_9ARCH</name>
<evidence type="ECO:0000313" key="4">
    <source>
        <dbReference type="Proteomes" id="UP000242015"/>
    </source>
</evidence>
<feature type="compositionally biased region" description="Low complexity" evidence="1">
    <location>
        <begin position="176"/>
        <end position="206"/>
    </location>
</feature>
<accession>A0A2R6C650</accession>
<evidence type="ECO:0000256" key="2">
    <source>
        <dbReference type="SAM" id="Phobius"/>
    </source>
</evidence>
<feature type="compositionally biased region" description="Pro residues" evidence="1">
    <location>
        <begin position="207"/>
        <end position="218"/>
    </location>
</feature>
<keyword evidence="2" id="KW-0472">Membrane</keyword>
<evidence type="ECO:0000256" key="1">
    <source>
        <dbReference type="SAM" id="MobiDB-lite"/>
    </source>
</evidence>
<dbReference type="EMBL" id="NEXF01000508">
    <property type="protein sequence ID" value="PSO06389.1"/>
    <property type="molecule type" value="Genomic_DNA"/>
</dbReference>
<proteinExistence type="predicted"/>
<reference evidence="3 4" key="1">
    <citation type="submission" date="2017-04" db="EMBL/GenBank/DDBJ databases">
        <title>Novel microbial lineages endemic to geothermal iron-oxide mats fill important gaps in the evolutionary history of Archaea.</title>
        <authorList>
            <person name="Jay Z.J."/>
            <person name="Beam J.P."/>
            <person name="Dlakic M."/>
            <person name="Rusch D.B."/>
            <person name="Kozubal M.A."/>
            <person name="Inskeep W.P."/>
        </authorList>
    </citation>
    <scope>NUCLEOTIDE SEQUENCE [LARGE SCALE GENOMIC DNA]</scope>
    <source>
        <strain evidence="3">BE_D</strain>
    </source>
</reference>